<reference evidence="3" key="2">
    <citation type="submission" date="2019-01" db="UniProtKB">
        <authorList>
            <consortium name="EnsemblPlants"/>
        </authorList>
    </citation>
    <scope>IDENTIFICATION</scope>
    <source>
        <strain evidence="3">cv. Heinz 1706</strain>
    </source>
</reference>
<evidence type="ECO:0000256" key="2">
    <source>
        <dbReference type="ARBA" id="ARBA00022737"/>
    </source>
</evidence>
<dbReference type="AlphaFoldDB" id="A0A3Q7EPI3"/>
<reference evidence="3" key="1">
    <citation type="journal article" date="2012" name="Nature">
        <title>The tomato genome sequence provides insights into fleshy fruit evolution.</title>
        <authorList>
            <consortium name="Tomato Genome Consortium"/>
        </authorList>
    </citation>
    <scope>NUCLEOTIDE SEQUENCE [LARGE SCALE GENOMIC DNA]</scope>
    <source>
        <strain evidence="3">cv. Heinz 1706</strain>
    </source>
</reference>
<evidence type="ECO:0000313" key="4">
    <source>
        <dbReference type="Proteomes" id="UP000004994"/>
    </source>
</evidence>
<dbReference type="InterPro" id="IPR001611">
    <property type="entry name" value="Leu-rich_rpt"/>
</dbReference>
<dbReference type="SUPFAM" id="SSF52058">
    <property type="entry name" value="L domain-like"/>
    <property type="match status" value="1"/>
</dbReference>
<dbReference type="PROSITE" id="PS51450">
    <property type="entry name" value="LRR"/>
    <property type="match status" value="1"/>
</dbReference>
<dbReference type="Pfam" id="PF12799">
    <property type="entry name" value="LRR_4"/>
    <property type="match status" value="1"/>
</dbReference>
<sequence>MTSLQWLDLGGNPIDELPDSIKNLTRLKTLNIACCTKIKYLEGVPSNVTDVNADGCIGESYVQDDITSLFSLSPKKLPPQILYHRGVFSTFLPGESVCPIGSATGLQMQQKSIAHYQTTSIATQQSTD</sequence>
<protein>
    <submittedName>
        <fullName evidence="3">Uncharacterized protein</fullName>
    </submittedName>
</protein>
<evidence type="ECO:0000256" key="1">
    <source>
        <dbReference type="ARBA" id="ARBA00022614"/>
    </source>
</evidence>
<dbReference type="Proteomes" id="UP000004994">
    <property type="component" value="Chromosome 1"/>
</dbReference>
<dbReference type="PaxDb" id="4081-Solyc01g102930.1.1"/>
<dbReference type="InParanoid" id="A0A3Q7EPI3"/>
<keyword evidence="1" id="KW-0433">Leucine-rich repeat</keyword>
<accession>A0A3Q7EPI3</accession>
<dbReference type="Gramene" id="Solyc01g102925.1.1">
    <property type="protein sequence ID" value="Solyc01g102925.1.1"/>
    <property type="gene ID" value="Solyc01g102925.1"/>
</dbReference>
<name>A0A3Q7EPI3_SOLLC</name>
<evidence type="ECO:0000313" key="3">
    <source>
        <dbReference type="EnsemblPlants" id="Solyc01g102925.1.1"/>
    </source>
</evidence>
<keyword evidence="2" id="KW-0677">Repeat</keyword>
<dbReference type="InterPro" id="IPR032675">
    <property type="entry name" value="LRR_dom_sf"/>
</dbReference>
<dbReference type="InterPro" id="IPR025875">
    <property type="entry name" value="Leu-rich_rpt_4"/>
</dbReference>
<keyword evidence="4" id="KW-1185">Reference proteome</keyword>
<dbReference type="EnsemblPlants" id="Solyc01g102925.1.1">
    <property type="protein sequence ID" value="Solyc01g102925.1.1"/>
    <property type="gene ID" value="Solyc01g102925.1"/>
</dbReference>
<organism evidence="3">
    <name type="scientific">Solanum lycopersicum</name>
    <name type="common">Tomato</name>
    <name type="synonym">Lycopersicon esculentum</name>
    <dbReference type="NCBI Taxonomy" id="4081"/>
    <lineage>
        <taxon>Eukaryota</taxon>
        <taxon>Viridiplantae</taxon>
        <taxon>Streptophyta</taxon>
        <taxon>Embryophyta</taxon>
        <taxon>Tracheophyta</taxon>
        <taxon>Spermatophyta</taxon>
        <taxon>Magnoliopsida</taxon>
        <taxon>eudicotyledons</taxon>
        <taxon>Gunneridae</taxon>
        <taxon>Pentapetalae</taxon>
        <taxon>asterids</taxon>
        <taxon>lamiids</taxon>
        <taxon>Solanales</taxon>
        <taxon>Solanaceae</taxon>
        <taxon>Solanoideae</taxon>
        <taxon>Solaneae</taxon>
        <taxon>Solanum</taxon>
        <taxon>Solanum subgen. Lycopersicon</taxon>
    </lineage>
</organism>
<dbReference type="Gene3D" id="3.80.10.10">
    <property type="entry name" value="Ribonuclease Inhibitor"/>
    <property type="match status" value="1"/>
</dbReference>
<proteinExistence type="predicted"/>